<dbReference type="InterPro" id="IPR026015">
    <property type="entry name" value="ATP_synth_OSCP/delta_N_sf"/>
</dbReference>
<dbReference type="Pfam" id="PF00213">
    <property type="entry name" value="OSCP"/>
    <property type="match status" value="1"/>
</dbReference>
<dbReference type="InterPro" id="IPR020781">
    <property type="entry name" value="ATPase_OSCP/d_CS"/>
</dbReference>
<keyword evidence="3" id="KW-0813">Transport</keyword>
<dbReference type="PANTHER" id="PTHR11910">
    <property type="entry name" value="ATP SYNTHASE DELTA CHAIN"/>
    <property type="match status" value="1"/>
</dbReference>
<sequence length="186" mass="20682">MSNQGLMSKVALPYAEALLESAQDNNCVDKTNQDLSLISQLLSESFELQAFLNNPLVASAAKKNVLNELLLNQINSFVLKFLLVLVDRRRTALLSDIIQKYLELSYELDSIIIAEVRTAIVFTETQQLNLIKKIKQITNSKDVKLAVNIDPSLIGGFIIKIGSKIIDTSLAGKLKQMSFYLNGYTS</sequence>
<reference evidence="8" key="1">
    <citation type="journal article" date="2016" name="BMC Biol.">
        <title>Parallel evolution of highly conserved plastid genome architecture in red seaweeds and seed plants.</title>
        <authorList>
            <person name="Lee J."/>
            <person name="Cho C.H."/>
            <person name="Park S.I."/>
            <person name="Choi J.W."/>
            <person name="Song H.S."/>
            <person name="West J.A."/>
            <person name="Bhattacharya D."/>
            <person name="Yoon H.S."/>
        </authorList>
    </citation>
    <scope>NUCLEOTIDE SEQUENCE</scope>
</reference>
<gene>
    <name evidence="8" type="primary">atpD</name>
    <name evidence="8" type="ORF">Riqu_046</name>
</gene>
<name>A0A1C9C812_9FLOR</name>
<evidence type="ECO:0000256" key="5">
    <source>
        <dbReference type="ARBA" id="ARBA00023065"/>
    </source>
</evidence>
<evidence type="ECO:0000256" key="1">
    <source>
        <dbReference type="ARBA" id="ARBA00004370"/>
    </source>
</evidence>
<keyword evidence="5" id="KW-0406">Ion transport</keyword>
<organism evidence="8">
    <name type="scientific">Riquetophycus sp</name>
    <dbReference type="NCBI Taxonomy" id="1897556"/>
    <lineage>
        <taxon>Eukaryota</taxon>
        <taxon>Rhodophyta</taxon>
        <taxon>Florideophyceae</taxon>
        <taxon>Rhodymeniophycidae</taxon>
        <taxon>Peyssonneliales</taxon>
        <taxon>Peyssonneliaceae</taxon>
        <taxon>Riquetophycus</taxon>
    </lineage>
</organism>
<comment type="similarity">
    <text evidence="2">Belongs to the ATPase delta chain family.</text>
</comment>
<dbReference type="PRINTS" id="PR00125">
    <property type="entry name" value="ATPASEDELTA"/>
</dbReference>
<keyword evidence="6" id="KW-0472">Membrane</keyword>
<keyword evidence="8" id="KW-0934">Plastid</keyword>
<dbReference type="Gene3D" id="1.10.520.20">
    <property type="entry name" value="N-terminal domain of the delta subunit of the F1F0-ATP synthase"/>
    <property type="match status" value="1"/>
</dbReference>
<evidence type="ECO:0000256" key="7">
    <source>
        <dbReference type="ARBA" id="ARBA00023310"/>
    </source>
</evidence>
<dbReference type="GO" id="GO:0016020">
    <property type="term" value="C:membrane"/>
    <property type="evidence" value="ECO:0007669"/>
    <property type="project" value="UniProtKB-SubCell"/>
</dbReference>
<dbReference type="SUPFAM" id="SSF47928">
    <property type="entry name" value="N-terminal domain of the delta subunit of the F1F0-ATP synthase"/>
    <property type="match status" value="1"/>
</dbReference>
<geneLocation type="plastid" evidence="8"/>
<dbReference type="HAMAP" id="MF_01416">
    <property type="entry name" value="ATP_synth_delta_bact"/>
    <property type="match status" value="1"/>
</dbReference>
<dbReference type="EMBL" id="KX284710">
    <property type="protein sequence ID" value="AOM64525.1"/>
    <property type="molecule type" value="Genomic_DNA"/>
</dbReference>
<keyword evidence="4" id="KW-0375">Hydrogen ion transport</keyword>
<dbReference type="NCBIfam" id="TIGR01145">
    <property type="entry name" value="ATP_synt_delta"/>
    <property type="match status" value="1"/>
</dbReference>
<evidence type="ECO:0000256" key="2">
    <source>
        <dbReference type="ARBA" id="ARBA00007046"/>
    </source>
</evidence>
<evidence type="ECO:0000313" key="8">
    <source>
        <dbReference type="EMBL" id="AOM64525.1"/>
    </source>
</evidence>
<keyword evidence="7" id="KW-0066">ATP synthesis</keyword>
<dbReference type="AlphaFoldDB" id="A0A1C9C812"/>
<proteinExistence type="inferred from homology"/>
<protein>
    <submittedName>
        <fullName evidence="8">ATP synthase CF1 delta subunit</fullName>
    </submittedName>
</protein>
<accession>A0A1C9C812</accession>
<evidence type="ECO:0000256" key="4">
    <source>
        <dbReference type="ARBA" id="ARBA00022781"/>
    </source>
</evidence>
<evidence type="ECO:0000256" key="3">
    <source>
        <dbReference type="ARBA" id="ARBA00022448"/>
    </source>
</evidence>
<evidence type="ECO:0000256" key="6">
    <source>
        <dbReference type="ARBA" id="ARBA00023136"/>
    </source>
</evidence>
<dbReference type="PROSITE" id="PS00389">
    <property type="entry name" value="ATPASE_DELTA"/>
    <property type="match status" value="1"/>
</dbReference>
<comment type="subcellular location">
    <subcellularLocation>
        <location evidence="1">Membrane</location>
    </subcellularLocation>
</comment>
<dbReference type="InterPro" id="IPR000711">
    <property type="entry name" value="ATPase_OSCP/dsu"/>
</dbReference>
<dbReference type="GO" id="GO:0046933">
    <property type="term" value="F:proton-transporting ATP synthase activity, rotational mechanism"/>
    <property type="evidence" value="ECO:0007669"/>
    <property type="project" value="InterPro"/>
</dbReference>